<dbReference type="EMBL" id="CAJNOO010000358">
    <property type="protein sequence ID" value="CAF0918312.1"/>
    <property type="molecule type" value="Genomic_DNA"/>
</dbReference>
<dbReference type="Proteomes" id="UP000663889">
    <property type="component" value="Unassembled WGS sequence"/>
</dbReference>
<organism evidence="3 8">
    <name type="scientific">Rotaria sordida</name>
    <dbReference type="NCBI Taxonomy" id="392033"/>
    <lineage>
        <taxon>Eukaryota</taxon>
        <taxon>Metazoa</taxon>
        <taxon>Spiralia</taxon>
        <taxon>Gnathifera</taxon>
        <taxon>Rotifera</taxon>
        <taxon>Eurotatoria</taxon>
        <taxon>Bdelloidea</taxon>
        <taxon>Philodinida</taxon>
        <taxon>Philodinidae</taxon>
        <taxon>Rotaria</taxon>
    </lineage>
</organism>
<dbReference type="Proteomes" id="UP000663836">
    <property type="component" value="Unassembled WGS sequence"/>
</dbReference>
<evidence type="ECO:0000313" key="6">
    <source>
        <dbReference type="EMBL" id="CAF3787382.1"/>
    </source>
</evidence>
<evidence type="ECO:0000313" key="8">
    <source>
        <dbReference type="Proteomes" id="UP000663889"/>
    </source>
</evidence>
<name>A0A814HTR2_9BILA</name>
<evidence type="ECO:0000313" key="4">
    <source>
        <dbReference type="EMBL" id="CAF1143221.1"/>
    </source>
</evidence>
<reference evidence="3" key="1">
    <citation type="submission" date="2021-02" db="EMBL/GenBank/DDBJ databases">
        <authorList>
            <person name="Nowell W R."/>
        </authorList>
    </citation>
    <scope>NUCLEOTIDE SEQUENCE</scope>
</reference>
<protein>
    <submittedName>
        <fullName evidence="3">Uncharacterized protein</fullName>
    </submittedName>
</protein>
<proteinExistence type="predicted"/>
<dbReference type="Proteomes" id="UP000663864">
    <property type="component" value="Unassembled WGS sequence"/>
</dbReference>
<evidence type="ECO:0000256" key="1">
    <source>
        <dbReference type="SAM" id="Coils"/>
    </source>
</evidence>
<dbReference type="Proteomes" id="UP000663823">
    <property type="component" value="Unassembled WGS sequence"/>
</dbReference>
<dbReference type="EMBL" id="CAJOAX010001760">
    <property type="protein sequence ID" value="CAF3743281.1"/>
    <property type="molecule type" value="Genomic_DNA"/>
</dbReference>
<dbReference type="Proteomes" id="UP000663882">
    <property type="component" value="Unassembled WGS sequence"/>
</dbReference>
<accession>A0A814HTR2</accession>
<keyword evidence="1" id="KW-0175">Coiled coil</keyword>
<evidence type="ECO:0000313" key="5">
    <source>
        <dbReference type="EMBL" id="CAF3743281.1"/>
    </source>
</evidence>
<dbReference type="EMBL" id="CAJNOU010000495">
    <property type="protein sequence ID" value="CAF1014026.1"/>
    <property type="molecule type" value="Genomic_DNA"/>
</dbReference>
<dbReference type="AlphaFoldDB" id="A0A814HTR2"/>
<evidence type="ECO:0000313" key="3">
    <source>
        <dbReference type="EMBL" id="CAF1014026.1"/>
    </source>
</evidence>
<evidence type="ECO:0000313" key="2">
    <source>
        <dbReference type="EMBL" id="CAF0918312.1"/>
    </source>
</evidence>
<evidence type="ECO:0000313" key="7">
    <source>
        <dbReference type="EMBL" id="CAF3979846.1"/>
    </source>
</evidence>
<dbReference type="EMBL" id="CAJOBE010005630">
    <property type="protein sequence ID" value="CAF3979846.1"/>
    <property type="molecule type" value="Genomic_DNA"/>
</dbReference>
<sequence length="127" mass="14915">MNHLLENYRNHNEPLKIETTNPYDPSDLIAFKINQVYVDVNKKFKSVLMNEFEKLKELGKADELTELEIIKSDQKQVLQQAEALAKKAEDEAKKAQEKMKKAAKELKAAEEKFIKKKETFKRKYDLE</sequence>
<dbReference type="OrthoDB" id="10194329at2759"/>
<comment type="caution">
    <text evidence="3">The sequence shown here is derived from an EMBL/GenBank/DDBJ whole genome shotgun (WGS) entry which is preliminary data.</text>
</comment>
<dbReference type="EMBL" id="CAJNOT010001089">
    <property type="protein sequence ID" value="CAF1143221.1"/>
    <property type="molecule type" value="Genomic_DNA"/>
</dbReference>
<gene>
    <name evidence="7" type="ORF">FNK824_LOCUS24802</name>
    <name evidence="6" type="ORF">JBS370_LOCUS14543</name>
    <name evidence="5" type="ORF">OTI717_LOCUS15147</name>
    <name evidence="2" type="ORF">RFH988_LOCUS9854</name>
    <name evidence="3" type="ORF">SEV965_LOCUS11448</name>
    <name evidence="4" type="ORF">ZHD862_LOCUS19758</name>
</gene>
<dbReference type="EMBL" id="CAJOBD010001319">
    <property type="protein sequence ID" value="CAF3787382.1"/>
    <property type="molecule type" value="Genomic_DNA"/>
</dbReference>
<feature type="coiled-coil region" evidence="1">
    <location>
        <begin position="64"/>
        <end position="119"/>
    </location>
</feature>
<dbReference type="Proteomes" id="UP000663874">
    <property type="component" value="Unassembled WGS sequence"/>
</dbReference>